<gene>
    <name evidence="2" type="ORF">C8F04DRAFT_1190633</name>
</gene>
<feature type="region of interest" description="Disordered" evidence="1">
    <location>
        <begin position="454"/>
        <end position="491"/>
    </location>
</feature>
<feature type="region of interest" description="Disordered" evidence="1">
    <location>
        <begin position="405"/>
        <end position="435"/>
    </location>
</feature>
<protein>
    <submittedName>
        <fullName evidence="2">Uncharacterized protein</fullName>
    </submittedName>
</protein>
<evidence type="ECO:0000313" key="3">
    <source>
        <dbReference type="Proteomes" id="UP001218188"/>
    </source>
</evidence>
<feature type="compositionally biased region" description="Pro residues" evidence="1">
    <location>
        <begin position="471"/>
        <end position="480"/>
    </location>
</feature>
<dbReference type="Proteomes" id="UP001218188">
    <property type="component" value="Unassembled WGS sequence"/>
</dbReference>
<evidence type="ECO:0000313" key="2">
    <source>
        <dbReference type="EMBL" id="KAJ7026312.1"/>
    </source>
</evidence>
<accession>A0AAD6SFL8</accession>
<evidence type="ECO:0000256" key="1">
    <source>
        <dbReference type="SAM" id="MobiDB-lite"/>
    </source>
</evidence>
<sequence length="491" mass="53939">MQEDQGKLPSPRWIPQNLDIVSILAQITQHSIRRRGRDSPRIQVASAALGYLLYVLLSNFPNPFSPARAFRPSASRKSIPQRATPLSGAFRTFGSHVMGPMIPPHVVWPRSAVLGECEEDRQCLLLDLAPHPPAYPIVSPASISLVVCEAAYRLPGWWAHPPRMLRGADGNIATYELHAPSAPSHLQMLQAQMYPQRTRTSLTRTRKCRRRATTRPVLRLDWTRGRGITHRGRGRSRTTCTGERVPATTRERSGYGSPPTLPQNRPVRSTAIVQPIPIPFPSSARSLNIISGTSLSTHYLYTGAATAHVCGTNRLDSHRGTTFSVPITTQSTSIPPIRVLIYHRNFHRSISPASRKGPLTRSQIKNKTLATQLISASIGISLPAADYRSRRRSPAGIGALTRTRTRTRGCGSGRGLAPGNPRPVQPGQQNGGVDVGWPKEGVNCNTNGIYVFPRVPTGTRGSRENFNDDPYPYPADPYPQPATGRPTRADH</sequence>
<organism evidence="2 3">
    <name type="scientific">Mycena alexandri</name>
    <dbReference type="NCBI Taxonomy" id="1745969"/>
    <lineage>
        <taxon>Eukaryota</taxon>
        <taxon>Fungi</taxon>
        <taxon>Dikarya</taxon>
        <taxon>Basidiomycota</taxon>
        <taxon>Agaricomycotina</taxon>
        <taxon>Agaricomycetes</taxon>
        <taxon>Agaricomycetidae</taxon>
        <taxon>Agaricales</taxon>
        <taxon>Marasmiineae</taxon>
        <taxon>Mycenaceae</taxon>
        <taxon>Mycena</taxon>
    </lineage>
</organism>
<proteinExistence type="predicted"/>
<name>A0AAD6SFL8_9AGAR</name>
<reference evidence="2" key="1">
    <citation type="submission" date="2023-03" db="EMBL/GenBank/DDBJ databases">
        <title>Massive genome expansion in bonnet fungi (Mycena s.s.) driven by repeated elements and novel gene families across ecological guilds.</title>
        <authorList>
            <consortium name="Lawrence Berkeley National Laboratory"/>
            <person name="Harder C.B."/>
            <person name="Miyauchi S."/>
            <person name="Viragh M."/>
            <person name="Kuo A."/>
            <person name="Thoen E."/>
            <person name="Andreopoulos B."/>
            <person name="Lu D."/>
            <person name="Skrede I."/>
            <person name="Drula E."/>
            <person name="Henrissat B."/>
            <person name="Morin E."/>
            <person name="Kohler A."/>
            <person name="Barry K."/>
            <person name="LaButti K."/>
            <person name="Morin E."/>
            <person name="Salamov A."/>
            <person name="Lipzen A."/>
            <person name="Mereny Z."/>
            <person name="Hegedus B."/>
            <person name="Baldrian P."/>
            <person name="Stursova M."/>
            <person name="Weitz H."/>
            <person name="Taylor A."/>
            <person name="Grigoriev I.V."/>
            <person name="Nagy L.G."/>
            <person name="Martin F."/>
            <person name="Kauserud H."/>
        </authorList>
    </citation>
    <scope>NUCLEOTIDE SEQUENCE</scope>
    <source>
        <strain evidence="2">CBHHK200</strain>
    </source>
</reference>
<keyword evidence="3" id="KW-1185">Reference proteome</keyword>
<comment type="caution">
    <text evidence="2">The sequence shown here is derived from an EMBL/GenBank/DDBJ whole genome shotgun (WGS) entry which is preliminary data.</text>
</comment>
<dbReference type="EMBL" id="JARJCM010000140">
    <property type="protein sequence ID" value="KAJ7026312.1"/>
    <property type="molecule type" value="Genomic_DNA"/>
</dbReference>
<dbReference type="AlphaFoldDB" id="A0AAD6SFL8"/>